<feature type="region of interest" description="Disordered" evidence="1">
    <location>
        <begin position="274"/>
        <end position="305"/>
    </location>
</feature>
<dbReference type="OrthoDB" id="10010954at2759"/>
<feature type="transmembrane region" description="Helical" evidence="2">
    <location>
        <begin position="171"/>
        <end position="195"/>
    </location>
</feature>
<evidence type="ECO:0000313" key="3">
    <source>
        <dbReference type="EMBL" id="KAH7353811.1"/>
    </source>
</evidence>
<evidence type="ECO:0000256" key="1">
    <source>
        <dbReference type="SAM" id="MobiDB-lite"/>
    </source>
</evidence>
<feature type="compositionally biased region" description="Polar residues" evidence="1">
    <location>
        <begin position="296"/>
        <end position="305"/>
    </location>
</feature>
<sequence>MAPVISWVPNQPLTHLVTRGTLVLVGCLLGVILLANAFERFLLSVIHPKVWAELQQPGAERRRRSFVYFHVGACIQFGLLAIGAYPAFDFLLNGDLSHRYVAAWPRSMTIGSMLFIVCQIHNSYYLFELAYRNNFASPISVAHHIGLLIITQMSVALFGNWEDNPEGVLDFYMCMVWGAFDLVVELPIYTSMILWRAKSDKPKFLYYLMYFCCTWAVIGATTETAVTIYLMHASWYRWPIGWRVMIPFVFGLWITTQFYGAYRIRGMALSQNRKANKTEQQPTPDDEAEKGAVSPTVLSCNSRTQ</sequence>
<feature type="transmembrane region" description="Helical" evidence="2">
    <location>
        <begin position="139"/>
        <end position="159"/>
    </location>
</feature>
<feature type="transmembrane region" description="Helical" evidence="2">
    <location>
        <begin position="20"/>
        <end position="38"/>
    </location>
</feature>
<keyword evidence="4" id="KW-1185">Reference proteome</keyword>
<keyword evidence="2" id="KW-0472">Membrane</keyword>
<evidence type="ECO:0000313" key="4">
    <source>
        <dbReference type="Proteomes" id="UP000813385"/>
    </source>
</evidence>
<organism evidence="3 4">
    <name type="scientific">Plectosphaerella cucumerina</name>
    <dbReference type="NCBI Taxonomy" id="40658"/>
    <lineage>
        <taxon>Eukaryota</taxon>
        <taxon>Fungi</taxon>
        <taxon>Dikarya</taxon>
        <taxon>Ascomycota</taxon>
        <taxon>Pezizomycotina</taxon>
        <taxon>Sordariomycetes</taxon>
        <taxon>Hypocreomycetidae</taxon>
        <taxon>Glomerellales</taxon>
        <taxon>Plectosphaerellaceae</taxon>
        <taxon>Plectosphaerella</taxon>
    </lineage>
</organism>
<evidence type="ECO:0008006" key="5">
    <source>
        <dbReference type="Google" id="ProtNLM"/>
    </source>
</evidence>
<dbReference type="AlphaFoldDB" id="A0A8K0X127"/>
<feature type="transmembrane region" description="Helical" evidence="2">
    <location>
        <begin position="66"/>
        <end position="88"/>
    </location>
</feature>
<keyword evidence="2" id="KW-0812">Transmembrane</keyword>
<gene>
    <name evidence="3" type="ORF">B0T11DRAFT_120946</name>
</gene>
<accession>A0A8K0X127</accession>
<dbReference type="EMBL" id="JAGPXD010000005">
    <property type="protein sequence ID" value="KAH7353811.1"/>
    <property type="molecule type" value="Genomic_DNA"/>
</dbReference>
<comment type="caution">
    <text evidence="3">The sequence shown here is derived from an EMBL/GenBank/DDBJ whole genome shotgun (WGS) entry which is preliminary data.</text>
</comment>
<dbReference type="Proteomes" id="UP000813385">
    <property type="component" value="Unassembled WGS sequence"/>
</dbReference>
<feature type="compositionally biased region" description="Polar residues" evidence="1">
    <location>
        <begin position="274"/>
        <end position="283"/>
    </location>
</feature>
<evidence type="ECO:0000256" key="2">
    <source>
        <dbReference type="SAM" id="Phobius"/>
    </source>
</evidence>
<proteinExistence type="predicted"/>
<keyword evidence="2" id="KW-1133">Transmembrane helix</keyword>
<feature type="transmembrane region" description="Helical" evidence="2">
    <location>
        <begin position="108"/>
        <end position="127"/>
    </location>
</feature>
<protein>
    <recommendedName>
        <fullName evidence="5">TLC domain-containing protein</fullName>
    </recommendedName>
</protein>
<reference evidence="3" key="1">
    <citation type="journal article" date="2021" name="Nat. Commun.">
        <title>Genetic determinants of endophytism in the Arabidopsis root mycobiome.</title>
        <authorList>
            <person name="Mesny F."/>
            <person name="Miyauchi S."/>
            <person name="Thiergart T."/>
            <person name="Pickel B."/>
            <person name="Atanasova L."/>
            <person name="Karlsson M."/>
            <person name="Huettel B."/>
            <person name="Barry K.W."/>
            <person name="Haridas S."/>
            <person name="Chen C."/>
            <person name="Bauer D."/>
            <person name="Andreopoulos W."/>
            <person name="Pangilinan J."/>
            <person name="LaButti K."/>
            <person name="Riley R."/>
            <person name="Lipzen A."/>
            <person name="Clum A."/>
            <person name="Drula E."/>
            <person name="Henrissat B."/>
            <person name="Kohler A."/>
            <person name="Grigoriev I.V."/>
            <person name="Martin F.M."/>
            <person name="Hacquard S."/>
        </authorList>
    </citation>
    <scope>NUCLEOTIDE SEQUENCE</scope>
    <source>
        <strain evidence="3">MPI-CAGE-AT-0016</strain>
    </source>
</reference>
<feature type="transmembrane region" description="Helical" evidence="2">
    <location>
        <begin position="244"/>
        <end position="264"/>
    </location>
</feature>
<feature type="transmembrane region" description="Helical" evidence="2">
    <location>
        <begin position="207"/>
        <end position="232"/>
    </location>
</feature>
<name>A0A8K0X127_9PEZI</name>